<keyword evidence="1" id="KW-0812">Transmembrane</keyword>
<organism evidence="2 3">
    <name type="scientific">Falseniella ignava</name>
    <dbReference type="NCBI Taxonomy" id="137730"/>
    <lineage>
        <taxon>Bacteria</taxon>
        <taxon>Bacillati</taxon>
        <taxon>Bacillota</taxon>
        <taxon>Bacilli</taxon>
        <taxon>Lactobacillales</taxon>
        <taxon>Aerococcaceae</taxon>
        <taxon>Falseniella</taxon>
    </lineage>
</organism>
<proteinExistence type="predicted"/>
<dbReference type="AlphaFoldDB" id="A0A2I1JY38"/>
<evidence type="ECO:0000313" key="3">
    <source>
        <dbReference type="Proteomes" id="UP000234384"/>
    </source>
</evidence>
<comment type="caution">
    <text evidence="2">The sequence shown here is derived from an EMBL/GenBank/DDBJ whole genome shotgun (WGS) entry which is preliminary data.</text>
</comment>
<keyword evidence="1" id="KW-0472">Membrane</keyword>
<evidence type="ECO:0000256" key="1">
    <source>
        <dbReference type="SAM" id="Phobius"/>
    </source>
</evidence>
<feature type="transmembrane region" description="Helical" evidence="1">
    <location>
        <begin position="7"/>
        <end position="28"/>
    </location>
</feature>
<sequence length="60" mass="7088">MKKINENIFKITLIMGIIIVFLNLIYFVVYKDAFFNKNTYSGILIIIFSLYFRNIDSVSN</sequence>
<accession>A0A2I1JY38</accession>
<feature type="transmembrane region" description="Helical" evidence="1">
    <location>
        <begin position="34"/>
        <end position="52"/>
    </location>
</feature>
<evidence type="ECO:0000313" key="2">
    <source>
        <dbReference type="EMBL" id="PKY88275.1"/>
    </source>
</evidence>
<dbReference type="EMBL" id="PKHE01000014">
    <property type="protein sequence ID" value="PKY88275.1"/>
    <property type="molecule type" value="Genomic_DNA"/>
</dbReference>
<name>A0A2I1JY38_9LACT</name>
<protein>
    <submittedName>
        <fullName evidence="2">Uncharacterized protein</fullName>
    </submittedName>
</protein>
<reference evidence="2 3" key="1">
    <citation type="submission" date="2017-12" db="EMBL/GenBank/DDBJ databases">
        <title>Phylogenetic diversity of female urinary microbiome.</title>
        <authorList>
            <person name="Thomas-White K."/>
            <person name="Wolfe A.J."/>
        </authorList>
    </citation>
    <scope>NUCLEOTIDE SEQUENCE [LARGE SCALE GENOMIC DNA]</scope>
    <source>
        <strain evidence="2 3">UMB0898</strain>
    </source>
</reference>
<keyword evidence="1" id="KW-1133">Transmembrane helix</keyword>
<gene>
    <name evidence="2" type="ORF">CYJ57_05755</name>
</gene>
<dbReference type="Proteomes" id="UP000234384">
    <property type="component" value="Unassembled WGS sequence"/>
</dbReference>